<proteinExistence type="predicted"/>
<sequence>MNTKNKSLIIAAVAVLGSLGLILITKPAPEVGGNFNAQIGFAIMSEERSFDFGTISMASGDVGHEFKIRNESSEAVKIDKMYTSCMCTVAYFVKDGGRIGPFGMPGHGFAPPLRRVIEAGEEAVISVVFDPAAHGPAGVGPVEREIYLEDESGNPVVVLGIKATVTP</sequence>
<protein>
    <recommendedName>
        <fullName evidence="3">DUF1573 domain-containing protein</fullName>
    </recommendedName>
</protein>
<dbReference type="InterPro" id="IPR013783">
    <property type="entry name" value="Ig-like_fold"/>
</dbReference>
<evidence type="ECO:0000313" key="1">
    <source>
        <dbReference type="EMBL" id="OGG39378.1"/>
    </source>
</evidence>
<dbReference type="Gene3D" id="2.60.40.10">
    <property type="entry name" value="Immunoglobulins"/>
    <property type="match status" value="1"/>
</dbReference>
<accession>A0A1F6BRA1</accession>
<evidence type="ECO:0008006" key="3">
    <source>
        <dbReference type="Google" id="ProtNLM"/>
    </source>
</evidence>
<name>A0A1F6BRA1_9BACT</name>
<gene>
    <name evidence="1" type="ORF">A2127_00235</name>
</gene>
<dbReference type="Pfam" id="PF07610">
    <property type="entry name" value="DUF1573"/>
    <property type="match status" value="1"/>
</dbReference>
<reference evidence="1 2" key="1">
    <citation type="journal article" date="2016" name="Nat. Commun.">
        <title>Thousands of microbial genomes shed light on interconnected biogeochemical processes in an aquifer system.</title>
        <authorList>
            <person name="Anantharaman K."/>
            <person name="Brown C.T."/>
            <person name="Hug L.A."/>
            <person name="Sharon I."/>
            <person name="Castelle C.J."/>
            <person name="Probst A.J."/>
            <person name="Thomas B.C."/>
            <person name="Singh A."/>
            <person name="Wilkins M.J."/>
            <person name="Karaoz U."/>
            <person name="Brodie E.L."/>
            <person name="Williams K.H."/>
            <person name="Hubbard S.S."/>
            <person name="Banfield J.F."/>
        </authorList>
    </citation>
    <scope>NUCLEOTIDE SEQUENCE [LARGE SCALE GENOMIC DNA]</scope>
</reference>
<organism evidence="1 2">
    <name type="scientific">Candidatus Jorgensenbacteria bacterium GWC1_48_12</name>
    <dbReference type="NCBI Taxonomy" id="1798469"/>
    <lineage>
        <taxon>Bacteria</taxon>
        <taxon>Candidatus Joergenseniibacteriota</taxon>
    </lineage>
</organism>
<dbReference type="EMBL" id="MFKI01000013">
    <property type="protein sequence ID" value="OGG39378.1"/>
    <property type="molecule type" value="Genomic_DNA"/>
</dbReference>
<comment type="caution">
    <text evidence="1">The sequence shown here is derived from an EMBL/GenBank/DDBJ whole genome shotgun (WGS) entry which is preliminary data.</text>
</comment>
<dbReference type="Proteomes" id="UP000179324">
    <property type="component" value="Unassembled WGS sequence"/>
</dbReference>
<evidence type="ECO:0000313" key="2">
    <source>
        <dbReference type="Proteomes" id="UP000179324"/>
    </source>
</evidence>
<dbReference type="InterPro" id="IPR011467">
    <property type="entry name" value="DUF1573"/>
</dbReference>
<dbReference type="AlphaFoldDB" id="A0A1F6BRA1"/>